<organism evidence="1 2">
    <name type="scientific">Entamoeba invadens IP1</name>
    <dbReference type="NCBI Taxonomy" id="370355"/>
    <lineage>
        <taxon>Eukaryota</taxon>
        <taxon>Amoebozoa</taxon>
        <taxon>Evosea</taxon>
        <taxon>Archamoebae</taxon>
        <taxon>Mastigamoebida</taxon>
        <taxon>Entamoebidae</taxon>
        <taxon>Entamoeba</taxon>
    </lineage>
</organism>
<accession>A0A0A1U530</accession>
<dbReference type="EMBL" id="KB206664">
    <property type="protein sequence ID" value="ELP89304.1"/>
    <property type="molecule type" value="Genomic_DNA"/>
</dbReference>
<reference evidence="1 2" key="1">
    <citation type="submission" date="2012-10" db="EMBL/GenBank/DDBJ databases">
        <authorList>
            <person name="Zafar N."/>
            <person name="Inman J."/>
            <person name="Hall N."/>
            <person name="Lorenzi H."/>
            <person name="Caler E."/>
        </authorList>
    </citation>
    <scope>NUCLEOTIDE SEQUENCE [LARGE SCALE GENOMIC DNA]</scope>
    <source>
        <strain evidence="1 2">IP1</strain>
    </source>
</reference>
<evidence type="ECO:0000313" key="2">
    <source>
        <dbReference type="Proteomes" id="UP000014680"/>
    </source>
</evidence>
<gene>
    <name evidence="1" type="ORF">EIN_045880</name>
</gene>
<dbReference type="GeneID" id="14888286"/>
<dbReference type="VEuPathDB" id="AmoebaDB:EIN_045880"/>
<name>A0A0A1U530_ENTIV</name>
<keyword evidence="2" id="KW-1185">Reference proteome</keyword>
<feature type="non-terminal residue" evidence="1">
    <location>
        <position position="1"/>
    </location>
</feature>
<feature type="non-terminal residue" evidence="1">
    <location>
        <position position="18"/>
    </location>
</feature>
<dbReference type="KEGG" id="eiv:EIN_045880"/>
<dbReference type="RefSeq" id="XP_004256075.1">
    <property type="nucleotide sequence ID" value="XM_004256027.1"/>
</dbReference>
<protein>
    <submittedName>
        <fullName evidence="1">Uncharacterized protein</fullName>
    </submittedName>
</protein>
<evidence type="ECO:0000313" key="1">
    <source>
        <dbReference type="EMBL" id="ELP89304.1"/>
    </source>
</evidence>
<proteinExistence type="predicted"/>
<sequence length="18" mass="2141">VFLWGRVNTSSILVHEFH</sequence>
<dbReference type="AlphaFoldDB" id="A0A0A1U530"/>
<dbReference type="Proteomes" id="UP000014680">
    <property type="component" value="Unassembled WGS sequence"/>
</dbReference>